<dbReference type="GO" id="GO:0005739">
    <property type="term" value="C:mitochondrion"/>
    <property type="evidence" value="ECO:0007669"/>
    <property type="project" value="TreeGrafter"/>
</dbReference>
<dbReference type="InterPro" id="IPR019190">
    <property type="entry name" value="EXOV"/>
</dbReference>
<proteinExistence type="inferred from homology"/>
<sequence>MSDHSDEYEFTEFTEDELRSIDSTAEQFLGGVWPPSSPVPQPATRLDPVTILESEGGPCSRKPSGSSDFGLTEEEIQLIDQSVAHLAAGTDEDSGSGSGSSGRPLSQPNHRSLSHISIESPVLLTLVESPAPTLGRSPSLDPPEMTSLYSRFRATRNSLSVSDLVGPVWCEVQFEYGLRGKRHLPPSLRPEVLEARSGKKIQIQRDVAVKNDRVLKKGTAVHKKLEREIRPIEVEITPKTREDAWGLKLFNMISNIRTLIDEGCCREMPVMGFVHGHFVNGVIDEITCTRNTPQSPTAPGGFPGQEGLPAPALGPTTGIHILDNKTRGTDTLPRPRDAFQSHLQLMLYKRLLDTLLFPRCSGSSNPSDEYVTNRRGLSFPDVWAHHSLDPDACFSPSFLQESAVLVISNGLGTAAENAVCLHDLEDVWGTTINELVRTIGPGQQGSMVSKMLKLVYRRRGTSKKRPAYTNESSQGPSRSSSHEKLYDKQRYNKKGRAESEDMELQCAIHESLRHGVQSDGLTMQDETSEIVRGQSKDESQGLIQEGDLIHVPGGRTSFEDDLQRAIEESKKSLFEQTRRGPQSPPPVLDLKHEREKDEGIIGTVEFDHDDDLLDSHLSSVLDFWHDRRPPKGVDLEDTGRCRYCEFSEDCEWLESKAEEITQGYSRRK</sequence>
<feature type="region of interest" description="Disordered" evidence="2">
    <location>
        <begin position="88"/>
        <end position="111"/>
    </location>
</feature>
<evidence type="ECO:0000313" key="3">
    <source>
        <dbReference type="EMBL" id="CEL56034.1"/>
    </source>
</evidence>
<evidence type="ECO:0000313" key="4">
    <source>
        <dbReference type="Proteomes" id="UP000059188"/>
    </source>
</evidence>
<reference evidence="3 4" key="1">
    <citation type="submission" date="2014-11" db="EMBL/GenBank/DDBJ databases">
        <authorList>
            <person name="Wibberg Daniel"/>
        </authorList>
    </citation>
    <scope>NUCLEOTIDE SEQUENCE [LARGE SCALE GENOMIC DNA]</scope>
    <source>
        <strain evidence="3">Rhizoctonia solani AG1-IB 7/3/14</strain>
    </source>
</reference>
<feature type="compositionally biased region" description="Polar residues" evidence="2">
    <location>
        <begin position="469"/>
        <end position="479"/>
    </location>
</feature>
<dbReference type="OrthoDB" id="354769at2759"/>
<feature type="region of interest" description="Disordered" evidence="2">
    <location>
        <begin position="461"/>
        <end position="498"/>
    </location>
</feature>
<keyword evidence="3" id="KW-0378">Hydrolase</keyword>
<accession>A0A0B7FGK8</accession>
<organism evidence="3 4">
    <name type="scientific">Thanatephorus cucumeris (strain AG1-IB / isolate 7/3/14)</name>
    <name type="common">Lettuce bottom rot fungus</name>
    <name type="synonym">Rhizoctonia solani</name>
    <dbReference type="NCBI Taxonomy" id="1108050"/>
    <lineage>
        <taxon>Eukaryota</taxon>
        <taxon>Fungi</taxon>
        <taxon>Dikarya</taxon>
        <taxon>Basidiomycota</taxon>
        <taxon>Agaricomycotina</taxon>
        <taxon>Agaricomycetes</taxon>
        <taxon>Cantharellales</taxon>
        <taxon>Ceratobasidiaceae</taxon>
        <taxon>Rhizoctonia</taxon>
        <taxon>Rhizoctonia solani AG-1</taxon>
    </lineage>
</organism>
<keyword evidence="3" id="KW-0269">Exonuclease</keyword>
<dbReference type="AlphaFoldDB" id="A0A0B7FGK8"/>
<keyword evidence="4" id="KW-1185">Reference proteome</keyword>
<dbReference type="EMBL" id="LN679119">
    <property type="protein sequence ID" value="CEL56034.1"/>
    <property type="molecule type" value="Genomic_DNA"/>
</dbReference>
<protein>
    <submittedName>
        <fullName evidence="3">Exonuclease V</fullName>
    </submittedName>
</protein>
<dbReference type="GO" id="GO:0005634">
    <property type="term" value="C:nucleus"/>
    <property type="evidence" value="ECO:0007669"/>
    <property type="project" value="TreeGrafter"/>
</dbReference>
<gene>
    <name evidence="3" type="ORF">RSOLAG1IB_07487</name>
</gene>
<name>A0A0B7FGK8_THACB</name>
<keyword evidence="3" id="KW-0540">Nuclease</keyword>
<dbReference type="PANTHER" id="PTHR14464:SF4">
    <property type="entry name" value="EXONUCLEASE V"/>
    <property type="match status" value="1"/>
</dbReference>
<dbReference type="GO" id="GO:0045145">
    <property type="term" value="F:single-stranded DNA 5'-3' DNA exonuclease activity"/>
    <property type="evidence" value="ECO:0007669"/>
    <property type="project" value="InterPro"/>
</dbReference>
<evidence type="ECO:0000256" key="2">
    <source>
        <dbReference type="SAM" id="MobiDB-lite"/>
    </source>
</evidence>
<dbReference type="Proteomes" id="UP000059188">
    <property type="component" value="Unassembled WGS sequence"/>
</dbReference>
<dbReference type="GO" id="GO:0036297">
    <property type="term" value="P:interstrand cross-link repair"/>
    <property type="evidence" value="ECO:0007669"/>
    <property type="project" value="TreeGrafter"/>
</dbReference>
<evidence type="ECO:0000256" key="1">
    <source>
        <dbReference type="ARBA" id="ARBA00009797"/>
    </source>
</evidence>
<feature type="compositionally biased region" description="Basic and acidic residues" evidence="2">
    <location>
        <begin position="480"/>
        <end position="498"/>
    </location>
</feature>
<comment type="similarity">
    <text evidence="1">Belongs to the EXO5 family.</text>
</comment>
<dbReference type="PANTHER" id="PTHR14464">
    <property type="entry name" value="EXONUCLEASE V"/>
    <property type="match status" value="1"/>
</dbReference>
<dbReference type="Pfam" id="PF09810">
    <property type="entry name" value="Exo5"/>
    <property type="match status" value="2"/>
</dbReference>